<proteinExistence type="predicted"/>
<name>A0ABZ2XZH5_9RHOB</name>
<keyword evidence="4" id="KW-0349">Heme</keyword>
<feature type="transmembrane region" description="Helical" evidence="11">
    <location>
        <begin position="70"/>
        <end position="95"/>
    </location>
</feature>
<keyword evidence="7" id="KW-0249">Electron transport</keyword>
<feature type="domain" description="Cytochrome b561" evidence="12">
    <location>
        <begin position="1"/>
        <end position="218"/>
    </location>
</feature>
<dbReference type="SMART" id="SM00665">
    <property type="entry name" value="B561"/>
    <property type="match status" value="1"/>
</dbReference>
<evidence type="ECO:0000256" key="3">
    <source>
        <dbReference type="ARBA" id="ARBA00022448"/>
    </source>
</evidence>
<sequence length="237" mass="26986">MKTQHNIPEEVYLEFLGRTVEIHWNYHAILMVTVWFVLVPIGIISLRYFKPKPTKTGITAYRTIWRPEWVWFHIHQWGLNLAILLSLAGMLIALVVSQGVSGSLHSILGLATIGLGVLQGISAFFRGSHGGRYYEIADPEDPKTWEGDHFSMTPRRRRMESYHKTAGFFTMLCAAAAVGSGLMQYPMPILTAVLVVVSILLLGLSVWREHLGKRYDTYRSVFGNDLTHPYNKEREEL</sequence>
<dbReference type="InterPro" id="IPR045150">
    <property type="entry name" value="CYB561D1/2"/>
</dbReference>
<keyword evidence="14" id="KW-1185">Reference proteome</keyword>
<evidence type="ECO:0000256" key="11">
    <source>
        <dbReference type="SAM" id="Phobius"/>
    </source>
</evidence>
<keyword evidence="6" id="KW-0479">Metal-binding</keyword>
<keyword evidence="10 11" id="KW-0472">Membrane</keyword>
<comment type="subcellular location">
    <subcellularLocation>
        <location evidence="2">Membrane</location>
        <topology evidence="2">Multi-pass membrane protein</topology>
    </subcellularLocation>
</comment>
<organism evidence="13 14">
    <name type="scientific">Aliisedimentitalea scapharcae</name>
    <dbReference type="NCBI Taxonomy" id="1524259"/>
    <lineage>
        <taxon>Bacteria</taxon>
        <taxon>Pseudomonadati</taxon>
        <taxon>Pseudomonadota</taxon>
        <taxon>Alphaproteobacteria</taxon>
        <taxon>Rhodobacterales</taxon>
        <taxon>Roseobacteraceae</taxon>
        <taxon>Aliisedimentitalea</taxon>
    </lineage>
</organism>
<keyword evidence="9" id="KW-0408">Iron</keyword>
<dbReference type="InterPro" id="IPR006593">
    <property type="entry name" value="Cyt_b561/ferric_Rdtase_TM"/>
</dbReference>
<accession>A0ABZ2XZH5</accession>
<dbReference type="PANTHER" id="PTHR15422:SF24">
    <property type="entry name" value="DOMON RELATED DOMAIN-CONTAINING PROTEIN"/>
    <property type="match status" value="1"/>
</dbReference>
<geneLocation type="plasmid" evidence="13 14">
    <name>unnamed3</name>
</geneLocation>
<evidence type="ECO:0000256" key="9">
    <source>
        <dbReference type="ARBA" id="ARBA00023004"/>
    </source>
</evidence>
<evidence type="ECO:0000256" key="10">
    <source>
        <dbReference type="ARBA" id="ARBA00023136"/>
    </source>
</evidence>
<protein>
    <submittedName>
        <fullName evidence="13">Cytochrome b561 domain-containing protein</fullName>
    </submittedName>
</protein>
<dbReference type="Proteomes" id="UP001623232">
    <property type="component" value="Plasmid unnamed3"/>
</dbReference>
<keyword evidence="13" id="KW-0614">Plasmid</keyword>
<feature type="transmembrane region" description="Helical" evidence="11">
    <location>
        <begin position="189"/>
        <end position="207"/>
    </location>
</feature>
<evidence type="ECO:0000256" key="6">
    <source>
        <dbReference type="ARBA" id="ARBA00022723"/>
    </source>
</evidence>
<gene>
    <name evidence="13" type="ORF">QEZ52_23050</name>
</gene>
<feature type="transmembrane region" description="Helical" evidence="11">
    <location>
        <begin position="107"/>
        <end position="125"/>
    </location>
</feature>
<dbReference type="EMBL" id="CP123587">
    <property type="protein sequence ID" value="WZK91508.1"/>
    <property type="molecule type" value="Genomic_DNA"/>
</dbReference>
<evidence type="ECO:0000259" key="12">
    <source>
        <dbReference type="PROSITE" id="PS50939"/>
    </source>
</evidence>
<feature type="transmembrane region" description="Helical" evidence="11">
    <location>
        <begin position="26"/>
        <end position="49"/>
    </location>
</feature>
<dbReference type="CDD" id="cd08760">
    <property type="entry name" value="Cyt_b561_FRRS1_like"/>
    <property type="match status" value="1"/>
</dbReference>
<evidence type="ECO:0000313" key="14">
    <source>
        <dbReference type="Proteomes" id="UP001623232"/>
    </source>
</evidence>
<evidence type="ECO:0000256" key="2">
    <source>
        <dbReference type="ARBA" id="ARBA00004141"/>
    </source>
</evidence>
<evidence type="ECO:0000256" key="7">
    <source>
        <dbReference type="ARBA" id="ARBA00022982"/>
    </source>
</evidence>
<comment type="cofactor">
    <cofactor evidence="1">
        <name>heme b</name>
        <dbReference type="ChEBI" id="CHEBI:60344"/>
    </cofactor>
</comment>
<evidence type="ECO:0000313" key="13">
    <source>
        <dbReference type="EMBL" id="WZK91508.1"/>
    </source>
</evidence>
<evidence type="ECO:0000256" key="5">
    <source>
        <dbReference type="ARBA" id="ARBA00022692"/>
    </source>
</evidence>
<reference evidence="13 14" key="1">
    <citation type="submission" date="2023-04" db="EMBL/GenBank/DDBJ databases">
        <title>Complete genome sequence of Alisedimentitalea scapharcae.</title>
        <authorList>
            <person name="Rong J.-C."/>
            <person name="Yi M.-L."/>
            <person name="Zhao Q."/>
        </authorList>
    </citation>
    <scope>NUCLEOTIDE SEQUENCE [LARGE SCALE GENOMIC DNA]</scope>
    <source>
        <strain evidence="13 14">KCTC 42119</strain>
        <plasmid evidence="13 14">unnamed3</plasmid>
    </source>
</reference>
<evidence type="ECO:0000256" key="1">
    <source>
        <dbReference type="ARBA" id="ARBA00001970"/>
    </source>
</evidence>
<dbReference type="Gene3D" id="1.20.120.1770">
    <property type="match status" value="1"/>
</dbReference>
<evidence type="ECO:0000256" key="4">
    <source>
        <dbReference type="ARBA" id="ARBA00022617"/>
    </source>
</evidence>
<dbReference type="RefSeq" id="WP_343211411.1">
    <property type="nucleotide sequence ID" value="NZ_CP123587.1"/>
</dbReference>
<keyword evidence="8 11" id="KW-1133">Transmembrane helix</keyword>
<keyword evidence="3" id="KW-0813">Transport</keyword>
<dbReference type="PANTHER" id="PTHR15422">
    <property type="entry name" value="OS05G0565100 PROTEIN"/>
    <property type="match status" value="1"/>
</dbReference>
<evidence type="ECO:0000256" key="8">
    <source>
        <dbReference type="ARBA" id="ARBA00022989"/>
    </source>
</evidence>
<dbReference type="PROSITE" id="PS50939">
    <property type="entry name" value="CYTOCHROME_B561"/>
    <property type="match status" value="1"/>
</dbReference>
<feature type="transmembrane region" description="Helical" evidence="11">
    <location>
        <begin position="165"/>
        <end position="183"/>
    </location>
</feature>
<keyword evidence="5 11" id="KW-0812">Transmembrane</keyword>